<reference evidence="1 2" key="1">
    <citation type="submission" date="2016-10" db="EMBL/GenBank/DDBJ databases">
        <authorList>
            <person name="de Groot N.N."/>
        </authorList>
    </citation>
    <scope>NUCLEOTIDE SEQUENCE [LARGE SCALE GENOMIC DNA]</scope>
    <source>
        <strain evidence="1 2">DSM 23142</strain>
    </source>
</reference>
<evidence type="ECO:0000313" key="2">
    <source>
        <dbReference type="Proteomes" id="UP000199009"/>
    </source>
</evidence>
<dbReference type="STRING" id="370764.SAMN04489810_2243"/>
<gene>
    <name evidence="1" type="ORF">SAMN04489810_2243</name>
</gene>
<sequence length="108" mass="10158">MIGLAAGGAAGAAWRGAGLGALVLDPAVFGAVGFFPVGFGALDFDPAGFCRLDFVPAVSGTRGFVPVGVTDAARAAGDVDAGGFEDVGAAATGGGTAAFGAVFFAAGC</sequence>
<dbReference type="Proteomes" id="UP000199009">
    <property type="component" value="Chromosome I"/>
</dbReference>
<evidence type="ECO:0000313" key="1">
    <source>
        <dbReference type="EMBL" id="SDH14978.1"/>
    </source>
</evidence>
<organism evidence="1 2">
    <name type="scientific">Microbacterium pygmaeum</name>
    <dbReference type="NCBI Taxonomy" id="370764"/>
    <lineage>
        <taxon>Bacteria</taxon>
        <taxon>Bacillati</taxon>
        <taxon>Actinomycetota</taxon>
        <taxon>Actinomycetes</taxon>
        <taxon>Micrococcales</taxon>
        <taxon>Microbacteriaceae</taxon>
        <taxon>Microbacterium</taxon>
    </lineage>
</organism>
<protein>
    <submittedName>
        <fullName evidence="1">Uncharacterized protein</fullName>
    </submittedName>
</protein>
<keyword evidence="2" id="KW-1185">Reference proteome</keyword>
<name>A0A1G8A242_9MICO</name>
<dbReference type="EMBL" id="LT629692">
    <property type="protein sequence ID" value="SDH14978.1"/>
    <property type="molecule type" value="Genomic_DNA"/>
</dbReference>
<accession>A0A1G8A242</accession>
<proteinExistence type="predicted"/>
<dbReference type="AlphaFoldDB" id="A0A1G8A242"/>